<dbReference type="Proteomes" id="UP000182840">
    <property type="component" value="Chromosome"/>
</dbReference>
<dbReference type="PANTHER" id="PTHR22911:SF103">
    <property type="entry name" value="BLR2811 PROTEIN"/>
    <property type="match status" value="1"/>
</dbReference>
<feature type="transmembrane region" description="Helical" evidence="1">
    <location>
        <begin position="41"/>
        <end position="63"/>
    </location>
</feature>
<feature type="transmembrane region" description="Helical" evidence="1">
    <location>
        <begin position="245"/>
        <end position="263"/>
    </location>
</feature>
<accession>A0A1L3SQW3</accession>
<keyword evidence="1" id="KW-1133">Transmembrane helix</keyword>
<protein>
    <submittedName>
        <fullName evidence="3">EamA family transporter</fullName>
    </submittedName>
</protein>
<evidence type="ECO:0000259" key="2">
    <source>
        <dbReference type="Pfam" id="PF00892"/>
    </source>
</evidence>
<dbReference type="PANTHER" id="PTHR22911">
    <property type="entry name" value="ACYL-MALONYL CONDENSING ENZYME-RELATED"/>
    <property type="match status" value="1"/>
</dbReference>
<dbReference type="Pfam" id="PF00892">
    <property type="entry name" value="EamA"/>
    <property type="match status" value="2"/>
</dbReference>
<dbReference type="AlphaFoldDB" id="A0A1L3SQW3"/>
<evidence type="ECO:0000313" key="4">
    <source>
        <dbReference type="Proteomes" id="UP000182840"/>
    </source>
</evidence>
<dbReference type="InterPro" id="IPR037185">
    <property type="entry name" value="EmrE-like"/>
</dbReference>
<name>A0A1L3SQW3_9HYPH</name>
<sequence length="293" mass="31924">MKPTIVSSARERVLTGILLTSVGYFLFSLQDASIKLMVVGFSVWQILFFRSATIVSLVLAIGGRKVVADTARSPVLGAMLLRSFVILSAWLCFYTAARDLQLAELTTIYFAAPVVVTLLSIWLLGEVVPPVRWVAVFTGFVGVFIACNPVRIGFSLPVILVLAAACLWALAIVLMRKIALGERTLVQLMLNNCFFLIIAGLPMIWFWQTPGAFDLALLVGTGAVGGMGQYALFEGMRRAEASVVASFEYTSLIWAFALGWLIWNDVPRIGVFAGAILIFAAGVIIILAERRRA</sequence>
<feature type="transmembrane region" description="Helical" evidence="1">
    <location>
        <begin position="269"/>
        <end position="288"/>
    </location>
</feature>
<evidence type="ECO:0000313" key="3">
    <source>
        <dbReference type="EMBL" id="APH71750.1"/>
    </source>
</evidence>
<feature type="domain" description="EamA" evidence="2">
    <location>
        <begin position="158"/>
        <end position="286"/>
    </location>
</feature>
<dbReference type="InterPro" id="IPR000620">
    <property type="entry name" value="EamA_dom"/>
</dbReference>
<dbReference type="OrthoDB" id="7818056at2"/>
<dbReference type="SUPFAM" id="SSF103481">
    <property type="entry name" value="Multidrug resistance efflux transporter EmrE"/>
    <property type="match status" value="2"/>
</dbReference>
<feature type="transmembrane region" description="Helical" evidence="1">
    <location>
        <begin position="131"/>
        <end position="152"/>
    </location>
</feature>
<dbReference type="KEGG" id="meso:BSQ44_10495"/>
<reference evidence="4" key="1">
    <citation type="submission" date="2016-11" db="EMBL/GenBank/DDBJ databases">
        <title>Mesorhizobium oceanicum sp. nov., isolated from deep seawater in South China Sea.</title>
        <authorList>
            <person name="Fu G.-Y."/>
        </authorList>
    </citation>
    <scope>NUCLEOTIDE SEQUENCE [LARGE SCALE GENOMIC DNA]</scope>
    <source>
        <strain evidence="4">B7</strain>
    </source>
</reference>
<feature type="domain" description="EamA" evidence="2">
    <location>
        <begin position="15"/>
        <end position="145"/>
    </location>
</feature>
<feature type="transmembrane region" description="Helical" evidence="1">
    <location>
        <begin position="108"/>
        <end position="124"/>
    </location>
</feature>
<feature type="transmembrane region" description="Helical" evidence="1">
    <location>
        <begin position="12"/>
        <end position="29"/>
    </location>
</feature>
<dbReference type="EMBL" id="CP018171">
    <property type="protein sequence ID" value="APH71750.1"/>
    <property type="molecule type" value="Genomic_DNA"/>
</dbReference>
<dbReference type="GO" id="GO:0016020">
    <property type="term" value="C:membrane"/>
    <property type="evidence" value="ECO:0007669"/>
    <property type="project" value="InterPro"/>
</dbReference>
<keyword evidence="1" id="KW-0472">Membrane</keyword>
<feature type="transmembrane region" description="Helical" evidence="1">
    <location>
        <begin position="158"/>
        <end position="176"/>
    </location>
</feature>
<organism evidence="3 4">
    <name type="scientific">Aquibium oceanicum</name>
    <dbReference type="NCBI Taxonomy" id="1670800"/>
    <lineage>
        <taxon>Bacteria</taxon>
        <taxon>Pseudomonadati</taxon>
        <taxon>Pseudomonadota</taxon>
        <taxon>Alphaproteobacteria</taxon>
        <taxon>Hyphomicrobiales</taxon>
        <taxon>Phyllobacteriaceae</taxon>
        <taxon>Aquibium</taxon>
    </lineage>
</organism>
<dbReference type="RefSeq" id="WP_072603818.1">
    <property type="nucleotide sequence ID" value="NZ_CP018171.1"/>
</dbReference>
<keyword evidence="4" id="KW-1185">Reference proteome</keyword>
<proteinExistence type="predicted"/>
<evidence type="ECO:0000256" key="1">
    <source>
        <dbReference type="SAM" id="Phobius"/>
    </source>
</evidence>
<feature type="transmembrane region" description="Helical" evidence="1">
    <location>
        <begin position="75"/>
        <end position="96"/>
    </location>
</feature>
<keyword evidence="1" id="KW-0812">Transmembrane</keyword>
<gene>
    <name evidence="3" type="ORF">BSQ44_10495</name>
</gene>
<feature type="transmembrane region" description="Helical" evidence="1">
    <location>
        <begin position="213"/>
        <end position="233"/>
    </location>
</feature>
<feature type="transmembrane region" description="Helical" evidence="1">
    <location>
        <begin position="188"/>
        <end position="207"/>
    </location>
</feature>
<dbReference type="STRING" id="1670800.BSQ44_10495"/>